<evidence type="ECO:0000313" key="2">
    <source>
        <dbReference type="EMBL" id="KAK2107742.1"/>
    </source>
</evidence>
<feature type="region of interest" description="Disordered" evidence="1">
    <location>
        <begin position="78"/>
        <end position="163"/>
    </location>
</feature>
<keyword evidence="3" id="KW-1185">Reference proteome</keyword>
<dbReference type="EMBL" id="JASSZA010000006">
    <property type="protein sequence ID" value="KAK2107742.1"/>
    <property type="molecule type" value="Genomic_DNA"/>
</dbReference>
<evidence type="ECO:0000313" key="3">
    <source>
        <dbReference type="Proteomes" id="UP001266305"/>
    </source>
</evidence>
<protein>
    <submittedName>
        <fullName evidence="2">Uncharacterized protein</fullName>
    </submittedName>
</protein>
<dbReference type="Proteomes" id="UP001266305">
    <property type="component" value="Unassembled WGS sequence"/>
</dbReference>
<gene>
    <name evidence="2" type="ORF">P7K49_012907</name>
</gene>
<evidence type="ECO:0000256" key="1">
    <source>
        <dbReference type="SAM" id="MobiDB-lite"/>
    </source>
</evidence>
<feature type="non-terminal residue" evidence="2">
    <location>
        <position position="163"/>
    </location>
</feature>
<organism evidence="2 3">
    <name type="scientific">Saguinus oedipus</name>
    <name type="common">Cotton-top tamarin</name>
    <name type="synonym">Oedipomidas oedipus</name>
    <dbReference type="NCBI Taxonomy" id="9490"/>
    <lineage>
        <taxon>Eukaryota</taxon>
        <taxon>Metazoa</taxon>
        <taxon>Chordata</taxon>
        <taxon>Craniata</taxon>
        <taxon>Vertebrata</taxon>
        <taxon>Euteleostomi</taxon>
        <taxon>Mammalia</taxon>
        <taxon>Eutheria</taxon>
        <taxon>Euarchontoglires</taxon>
        <taxon>Primates</taxon>
        <taxon>Haplorrhini</taxon>
        <taxon>Platyrrhini</taxon>
        <taxon>Cebidae</taxon>
        <taxon>Callitrichinae</taxon>
        <taxon>Saguinus</taxon>
    </lineage>
</organism>
<proteinExistence type="predicted"/>
<accession>A0ABQ9VET0</accession>
<feature type="non-terminal residue" evidence="2">
    <location>
        <position position="1"/>
    </location>
</feature>
<sequence>RAVRPCWPFPPPGGSVSLDLRSTLTRVVDVSPATCRGAARLHEAWTQFEVEGAADHDTLPNLILLSAPGPQAAVGVPLGTLGGQENVHNRRSRRPAGSSLNSHRGAILNSPWGGDCSPSSHHTKGPPRPAVGHSHRQCSYTVPSHQRDSHKAKHSTSEPNQTL</sequence>
<reference evidence="2 3" key="1">
    <citation type="submission" date="2023-05" db="EMBL/GenBank/DDBJ databases">
        <title>B98-5 Cell Line De Novo Hybrid Assembly: An Optical Mapping Approach.</title>
        <authorList>
            <person name="Kananen K."/>
            <person name="Auerbach J.A."/>
            <person name="Kautto E."/>
            <person name="Blachly J.S."/>
        </authorList>
    </citation>
    <scope>NUCLEOTIDE SEQUENCE [LARGE SCALE GENOMIC DNA]</scope>
    <source>
        <strain evidence="2">B95-8</strain>
        <tissue evidence="2">Cell line</tissue>
    </source>
</reference>
<name>A0ABQ9VET0_SAGOE</name>
<comment type="caution">
    <text evidence="2">The sequence shown here is derived from an EMBL/GenBank/DDBJ whole genome shotgun (WGS) entry which is preliminary data.</text>
</comment>